<evidence type="ECO:0000313" key="1">
    <source>
        <dbReference type="EMBL" id="MCF2528324.1"/>
    </source>
</evidence>
<accession>A0AA41Q0R9</accession>
<keyword evidence="2" id="KW-1185">Reference proteome</keyword>
<dbReference type="RefSeq" id="WP_235052484.1">
    <property type="nucleotide sequence ID" value="NZ_JAKFHA010000006.1"/>
</dbReference>
<proteinExistence type="predicted"/>
<reference evidence="1" key="1">
    <citation type="submission" date="2022-01" db="EMBL/GenBank/DDBJ databases">
        <title>Genome-Based Taxonomic Classification of the Phylum Actinobacteria.</title>
        <authorList>
            <person name="Gao Y."/>
        </authorList>
    </citation>
    <scope>NUCLEOTIDE SEQUENCE</scope>
    <source>
        <strain evidence="1">KLBMP 8922</strain>
    </source>
</reference>
<organism evidence="1 2">
    <name type="scientific">Yinghuangia soli</name>
    <dbReference type="NCBI Taxonomy" id="2908204"/>
    <lineage>
        <taxon>Bacteria</taxon>
        <taxon>Bacillati</taxon>
        <taxon>Actinomycetota</taxon>
        <taxon>Actinomycetes</taxon>
        <taxon>Kitasatosporales</taxon>
        <taxon>Streptomycetaceae</taxon>
        <taxon>Yinghuangia</taxon>
    </lineage>
</organism>
<gene>
    <name evidence="1" type="ORF">LZ495_14005</name>
</gene>
<protein>
    <submittedName>
        <fullName evidence="1">Uncharacterized protein</fullName>
    </submittedName>
</protein>
<dbReference type="AlphaFoldDB" id="A0AA41Q0R9"/>
<dbReference type="EMBL" id="JAKFHA010000006">
    <property type="protein sequence ID" value="MCF2528324.1"/>
    <property type="molecule type" value="Genomic_DNA"/>
</dbReference>
<comment type="caution">
    <text evidence="1">The sequence shown here is derived from an EMBL/GenBank/DDBJ whole genome shotgun (WGS) entry which is preliminary data.</text>
</comment>
<dbReference type="Proteomes" id="UP001165378">
    <property type="component" value="Unassembled WGS sequence"/>
</dbReference>
<sequence length="403" mass="44041">MTAASRAGFRDAAASLTPPAVAQFLAAHDWELETRQERIKEIWRSPEAEGRHVERIMLPLATEYVDYRQRFTDTLTALGHIHDWDAAELLERIAATRADLFHVRLDQPMTDGTIPFQQAESTLQALLKLLKAAATSAAAPGHSHRGRRPAAVSDFLEDGVRLGHTKRGSFVFTVVTRLGEPVPIAAESGQPAFPRRVMETLAHGLETTKRLASAWDEAMLAEAADQGLSAAMVEAVEDMVQPDSLRSMDLSFDWAVAEPKPSVGLAPILLDRDTKAGLPRVRERLVRQEEPPRRETVVGVVKALAREDSVPGAPGEEVATVTLMAEIGGRTRSVHVTLAGQDHQWAIEAYSLKVPLTVSGDLAFERRAWRLTGDVQVDPSFLRYLSAAQQGESAAVDSDSSVE</sequence>
<evidence type="ECO:0000313" key="2">
    <source>
        <dbReference type="Proteomes" id="UP001165378"/>
    </source>
</evidence>
<name>A0AA41Q0R9_9ACTN</name>